<dbReference type="AlphaFoldDB" id="A0A1I0WLR4"/>
<reference evidence="3 4" key="1">
    <citation type="submission" date="2016-10" db="EMBL/GenBank/DDBJ databases">
        <authorList>
            <person name="de Groot N.N."/>
        </authorList>
    </citation>
    <scope>NUCLEOTIDE SEQUENCE [LARGE SCALE GENOMIC DNA]</scope>
    <source>
        <strain evidence="3 4">CGMCC 1.3702</strain>
    </source>
</reference>
<dbReference type="GO" id="GO:0003677">
    <property type="term" value="F:DNA binding"/>
    <property type="evidence" value="ECO:0007669"/>
    <property type="project" value="InterPro"/>
</dbReference>
<evidence type="ECO:0000259" key="2">
    <source>
        <dbReference type="PROSITE" id="PS51898"/>
    </source>
</evidence>
<dbReference type="Gene3D" id="1.10.443.10">
    <property type="entry name" value="Intergrase catalytic core"/>
    <property type="match status" value="1"/>
</dbReference>
<proteinExistence type="predicted"/>
<evidence type="ECO:0000313" key="3">
    <source>
        <dbReference type="EMBL" id="SFA89317.1"/>
    </source>
</evidence>
<dbReference type="InterPro" id="IPR011010">
    <property type="entry name" value="DNA_brk_join_enz"/>
</dbReference>
<keyword evidence="1" id="KW-0233">DNA recombination</keyword>
<protein>
    <submittedName>
        <fullName evidence="3">Phage integrase family protein</fullName>
    </submittedName>
</protein>
<dbReference type="EMBL" id="FOJW01000003">
    <property type="protein sequence ID" value="SFA89317.1"/>
    <property type="molecule type" value="Genomic_DNA"/>
</dbReference>
<dbReference type="PROSITE" id="PS51898">
    <property type="entry name" value="TYR_RECOMBINASE"/>
    <property type="match status" value="1"/>
</dbReference>
<dbReference type="GO" id="GO:0006310">
    <property type="term" value="P:DNA recombination"/>
    <property type="evidence" value="ECO:0007669"/>
    <property type="project" value="UniProtKB-KW"/>
</dbReference>
<dbReference type="Pfam" id="PF00589">
    <property type="entry name" value="Phage_integrase"/>
    <property type="match status" value="1"/>
</dbReference>
<keyword evidence="4" id="KW-1185">Reference proteome</keyword>
<evidence type="ECO:0000256" key="1">
    <source>
        <dbReference type="ARBA" id="ARBA00023172"/>
    </source>
</evidence>
<dbReference type="STRING" id="237679.SAMN04488072_103111"/>
<dbReference type="SUPFAM" id="SSF56349">
    <property type="entry name" value="DNA breaking-rejoining enzymes"/>
    <property type="match status" value="1"/>
</dbReference>
<dbReference type="GO" id="GO:0015074">
    <property type="term" value="P:DNA integration"/>
    <property type="evidence" value="ECO:0007669"/>
    <property type="project" value="InterPro"/>
</dbReference>
<organism evidence="3 4">
    <name type="scientific">Lentibacillus halodurans</name>
    <dbReference type="NCBI Taxonomy" id="237679"/>
    <lineage>
        <taxon>Bacteria</taxon>
        <taxon>Bacillati</taxon>
        <taxon>Bacillota</taxon>
        <taxon>Bacilli</taxon>
        <taxon>Bacillales</taxon>
        <taxon>Bacillaceae</taxon>
        <taxon>Lentibacillus</taxon>
    </lineage>
</organism>
<dbReference type="InterPro" id="IPR013762">
    <property type="entry name" value="Integrase-like_cat_sf"/>
</dbReference>
<accession>A0A1I0WLR4</accession>
<name>A0A1I0WLR4_9BACI</name>
<dbReference type="InterPro" id="IPR002104">
    <property type="entry name" value="Integrase_catalytic"/>
</dbReference>
<dbReference type="OrthoDB" id="9803188at2"/>
<gene>
    <name evidence="3" type="ORF">SAMN04488072_103111</name>
</gene>
<sequence length="104" mass="11998">MDDVELPKVDKQEIEYWTEHEVQKFMANLKSKNHALPIILALATGMRRGEILGLRWSKIGFENKALSVTHQVKKDENGVWHLSPQLKTAPSYRTIKLDEDTIDI</sequence>
<dbReference type="Proteomes" id="UP000198642">
    <property type="component" value="Unassembled WGS sequence"/>
</dbReference>
<evidence type="ECO:0000313" key="4">
    <source>
        <dbReference type="Proteomes" id="UP000198642"/>
    </source>
</evidence>
<feature type="domain" description="Tyr recombinase" evidence="2">
    <location>
        <begin position="12"/>
        <end position="104"/>
    </location>
</feature>